<proteinExistence type="predicted"/>
<reference evidence="4 5" key="1">
    <citation type="journal article" date="2019" name="Nat. Med.">
        <title>A library of human gut bacterial isolates paired with longitudinal multiomics data enables mechanistic microbiome research.</title>
        <authorList>
            <person name="Poyet M."/>
            <person name="Groussin M."/>
            <person name="Gibbons S.M."/>
            <person name="Avila-Pacheco J."/>
            <person name="Jiang X."/>
            <person name="Kearney S.M."/>
            <person name="Perrotta A.R."/>
            <person name="Berdy B."/>
            <person name="Zhao S."/>
            <person name="Lieberman T.D."/>
            <person name="Swanson P.K."/>
            <person name="Smith M."/>
            <person name="Roesemann S."/>
            <person name="Alexander J.E."/>
            <person name="Rich S.A."/>
            <person name="Livny J."/>
            <person name="Vlamakis H."/>
            <person name="Clish C."/>
            <person name="Bullock K."/>
            <person name="Deik A."/>
            <person name="Scott J."/>
            <person name="Pierce K.A."/>
            <person name="Xavier R.J."/>
            <person name="Alm E.J."/>
        </authorList>
    </citation>
    <scope>NUCLEOTIDE SEQUENCE [LARGE SCALE GENOMIC DNA]</scope>
    <source>
        <strain evidence="4 5">BIOML-A3</strain>
    </source>
</reference>
<dbReference type="InterPro" id="IPR053827">
    <property type="entry name" value="Gp10_C"/>
</dbReference>
<evidence type="ECO:0000313" key="5">
    <source>
        <dbReference type="Proteomes" id="UP000443070"/>
    </source>
</evidence>
<comment type="caution">
    <text evidence="4">The sequence shown here is derived from an EMBL/GenBank/DDBJ whole genome shotgun (WGS) entry which is preliminary data.</text>
</comment>
<feature type="domain" description="Phage tail fibre protein N-terminal" evidence="2">
    <location>
        <begin position="6"/>
        <end position="153"/>
    </location>
</feature>
<evidence type="ECO:0000259" key="2">
    <source>
        <dbReference type="Pfam" id="PF12571"/>
    </source>
</evidence>
<evidence type="ECO:0000313" key="4">
    <source>
        <dbReference type="EMBL" id="MTU04934.1"/>
    </source>
</evidence>
<sequence>MAKYPSMVITKDGLSMIAESQGGQGLIFTKVTLGAGDLNGGSIINLTDLIDNRINANITAIDATSRPGQVTLTAVVSNSEVDAGFHAKEIGVFAKIGEGGTERLYAYTNAGNYADYMPDKTDPVNEAIFKTTFVVSNAQNIQAVIDKSIVYPTVLEMDTAIKKHNEAEDAHETVFNCYVKSVTEKNGTVTVTKGDGSSTTFNSFKLDMCYPIGSIYMSTVATSPAILFGGTWEAMPAGRVLLAQGESEWGVEYKAGSTGGEHEHQLSVGELPSHSHNVTVSTSGNHAHTFTFVKEYDAGGTEPGSASWRSNQGTKTTEQAGAHTHTVTISNTGSNSPHNNLQPYIAVFMWRRTA</sequence>
<keyword evidence="5" id="KW-1185">Reference proteome</keyword>
<feature type="compositionally biased region" description="Polar residues" evidence="1">
    <location>
        <begin position="307"/>
        <end position="321"/>
    </location>
</feature>
<dbReference type="RefSeq" id="WP_149992500.1">
    <property type="nucleotide sequence ID" value="NZ_WNBH01000007.1"/>
</dbReference>
<gene>
    <name evidence="4" type="ORF">GMD18_11120</name>
</gene>
<dbReference type="SUPFAM" id="SSF88874">
    <property type="entry name" value="Receptor-binding domain of short tail fibre protein gp12"/>
    <property type="match status" value="1"/>
</dbReference>
<evidence type="ECO:0000259" key="3">
    <source>
        <dbReference type="Pfam" id="PF21939"/>
    </source>
</evidence>
<organism evidence="4 5">
    <name type="scientific">Phascolarctobacterium faecium</name>
    <dbReference type="NCBI Taxonomy" id="33025"/>
    <lineage>
        <taxon>Bacteria</taxon>
        <taxon>Bacillati</taxon>
        <taxon>Bacillota</taxon>
        <taxon>Negativicutes</taxon>
        <taxon>Acidaminococcales</taxon>
        <taxon>Acidaminococcaceae</taxon>
        <taxon>Phascolarctobacterium</taxon>
    </lineage>
</organism>
<evidence type="ECO:0000256" key="1">
    <source>
        <dbReference type="SAM" id="MobiDB-lite"/>
    </source>
</evidence>
<accession>A0ABW9S4S2</accession>
<dbReference type="Pfam" id="PF21939">
    <property type="entry name" value="Gp10_C"/>
    <property type="match status" value="1"/>
</dbReference>
<feature type="domain" description="Baseplate structural protein Gp10 C-terminal" evidence="3">
    <location>
        <begin position="206"/>
        <end position="353"/>
    </location>
</feature>
<dbReference type="EMBL" id="WNBW01000013">
    <property type="protein sequence ID" value="MTU04934.1"/>
    <property type="molecule type" value="Genomic_DNA"/>
</dbReference>
<dbReference type="InterPro" id="IPR022225">
    <property type="entry name" value="Phage_tail_fibre_N"/>
</dbReference>
<name>A0ABW9S4S2_9FIRM</name>
<dbReference type="Pfam" id="PF12571">
    <property type="entry name" value="Phage_tail_fib"/>
    <property type="match status" value="1"/>
</dbReference>
<dbReference type="Proteomes" id="UP000443070">
    <property type="component" value="Unassembled WGS sequence"/>
</dbReference>
<protein>
    <submittedName>
        <fullName evidence="4">Uncharacterized protein</fullName>
    </submittedName>
</protein>
<feature type="region of interest" description="Disordered" evidence="1">
    <location>
        <begin position="301"/>
        <end position="321"/>
    </location>
</feature>